<feature type="region of interest" description="Disordered" evidence="1">
    <location>
        <begin position="1"/>
        <end position="58"/>
    </location>
</feature>
<dbReference type="Ensembl" id="ENSMNET00000033858.1">
    <property type="protein sequence ID" value="ENSMNEP00000009683.1"/>
    <property type="gene ID" value="ENSMNEG00000029281.1"/>
</dbReference>
<dbReference type="STRING" id="9545.ENSMNEP00000009683"/>
<accession>A0A2K6BE57</accession>
<dbReference type="Proteomes" id="UP000233120">
    <property type="component" value="Unassembled WGS sequence"/>
</dbReference>
<dbReference type="AlphaFoldDB" id="A0A2K6BE57"/>
<feature type="compositionally biased region" description="Acidic residues" evidence="1">
    <location>
        <begin position="46"/>
        <end position="57"/>
    </location>
</feature>
<evidence type="ECO:0000256" key="1">
    <source>
        <dbReference type="SAM" id="MobiDB-lite"/>
    </source>
</evidence>
<evidence type="ECO:0008006" key="4">
    <source>
        <dbReference type="Google" id="ProtNLM"/>
    </source>
</evidence>
<protein>
    <recommendedName>
        <fullName evidence="4">Zinc finger CCCH-type, RNA binding motif and serine/arginine rich 2</fullName>
    </recommendedName>
</protein>
<dbReference type="OMA" id="WTILLWD"/>
<sequence length="150" mass="16950">MAAPEKMTFPEKPSHKKYRAALKTEKRKKRRQELARLRDSGLSQKEEEEDTSIEEQQLEEKLLERGETELECSVVFLAHCNLRLPGSSNSPASASQVAGTTGVHHHTQLIFVFLVETGTDGVSPCWSGWSRSLDLVIHPPRPHKLLRLQV</sequence>
<dbReference type="GeneTree" id="ENSGT01150000286943"/>
<evidence type="ECO:0000313" key="2">
    <source>
        <dbReference type="Ensembl" id="ENSMNEP00000009683.1"/>
    </source>
</evidence>
<dbReference type="PANTHER" id="PTHR12138">
    <property type="entry name" value="PRIMATE-EXPANDED PROTEIN FAMILY"/>
    <property type="match status" value="1"/>
</dbReference>
<evidence type="ECO:0000313" key="3">
    <source>
        <dbReference type="Proteomes" id="UP000233120"/>
    </source>
</evidence>
<dbReference type="PANTHER" id="PTHR12138:SF162">
    <property type="entry name" value="CHROMOSOME UNDETERMINED SCAFFOLD_275, WHOLE GENOME SHOTGUN SEQUENCE"/>
    <property type="match status" value="1"/>
</dbReference>
<dbReference type="PRINTS" id="PR02045">
    <property type="entry name" value="F138DOMAIN"/>
</dbReference>
<reference evidence="2" key="1">
    <citation type="submission" date="2025-08" db="UniProtKB">
        <authorList>
            <consortium name="Ensembl"/>
        </authorList>
    </citation>
    <scope>IDENTIFICATION</scope>
</reference>
<reference evidence="2" key="2">
    <citation type="submission" date="2025-09" db="UniProtKB">
        <authorList>
            <consortium name="Ensembl"/>
        </authorList>
    </citation>
    <scope>IDENTIFICATION</scope>
</reference>
<keyword evidence="3" id="KW-1185">Reference proteome</keyword>
<proteinExistence type="predicted"/>
<feature type="compositionally biased region" description="Basic residues" evidence="1">
    <location>
        <begin position="14"/>
        <end position="31"/>
    </location>
</feature>
<organism evidence="2 3">
    <name type="scientific">Macaca nemestrina</name>
    <name type="common">Pig-tailed macaque</name>
    <dbReference type="NCBI Taxonomy" id="9545"/>
    <lineage>
        <taxon>Eukaryota</taxon>
        <taxon>Metazoa</taxon>
        <taxon>Chordata</taxon>
        <taxon>Craniata</taxon>
        <taxon>Vertebrata</taxon>
        <taxon>Euteleostomi</taxon>
        <taxon>Mammalia</taxon>
        <taxon>Eutheria</taxon>
        <taxon>Euarchontoglires</taxon>
        <taxon>Primates</taxon>
        <taxon>Haplorrhini</taxon>
        <taxon>Catarrhini</taxon>
        <taxon>Cercopithecidae</taxon>
        <taxon>Cercopithecinae</taxon>
        <taxon>Macaca</taxon>
    </lineage>
</organism>
<name>A0A2K6BE57_MACNE</name>